<feature type="compositionally biased region" description="Pro residues" evidence="1">
    <location>
        <begin position="201"/>
        <end position="211"/>
    </location>
</feature>
<sequence length="576" mass="63929">MTSPNDGNRTPTPMQVLVYTDEKGWTQLDPNVPIAQQTMDTPFFSTGSTQNDQSGFRAMYVESSVTHSAEQPQQRGMVISSGLPPMNTQDGQGVPQTPMQTLMFHSNQPFANIPPPPGFENFPAPMSWGPCSLPMPPMFTDGRPRDNRSAEFAFPPAIPGFQPPTPPMPMPWPSGTNMGPTVVTTVHTTTTTATQRDDSHIPPPPPPPPQQLPGNLGESANMNQNMNNTVEIWRLRNIPNQSGKYAKSDTEIFCPTSTQYNRSSPDSRGDILKTDLTDSEHPLCEFNSQNSQQDLNQFNGPVCSVRRSHKKSNCRPASSCGQCGASHRKRKPDILDRPNAPTNRDQLSPQSTHWMMNQHEYTLPNPTMCFYYTHELPQDQLVYRVPRVNLPSDGTSFHWKNSYNCPYYLVPSTGVPTTSQMNPIHGNPTAVPPNVSTLDKATSTDERVKRVKSHKTVWGLVMPLTVRPLQHEVFTEQSTSGEHVENWASVDLNAMHPIQMVQPAELNEQLQPGDHVTLTSLCGCDGSSCGSSESTDSLLTTFLNVTSKKFDRELHRLESAPKYPNKTGIVTHMENE</sequence>
<name>A0A504YJT3_FASGI</name>
<dbReference type="Proteomes" id="UP000316759">
    <property type="component" value="Unassembled WGS sequence"/>
</dbReference>
<reference evidence="2 3" key="1">
    <citation type="submission" date="2019-04" db="EMBL/GenBank/DDBJ databases">
        <title>Annotation for the trematode Fasciola gigantica.</title>
        <authorList>
            <person name="Choi Y.-J."/>
        </authorList>
    </citation>
    <scope>NUCLEOTIDE SEQUENCE [LARGE SCALE GENOMIC DNA]</scope>
    <source>
        <strain evidence="2">Uganda_cow_1</strain>
    </source>
</reference>
<protein>
    <submittedName>
        <fullName evidence="2">Uncharacterized protein</fullName>
    </submittedName>
</protein>
<feature type="region of interest" description="Disordered" evidence="1">
    <location>
        <begin position="311"/>
        <end position="349"/>
    </location>
</feature>
<proteinExistence type="predicted"/>
<dbReference type="AlphaFoldDB" id="A0A504YJT3"/>
<keyword evidence="3" id="KW-1185">Reference proteome</keyword>
<evidence type="ECO:0000256" key="1">
    <source>
        <dbReference type="SAM" id="MobiDB-lite"/>
    </source>
</evidence>
<dbReference type="OrthoDB" id="6255241at2759"/>
<gene>
    <name evidence="2" type="ORF">FGIG_01265</name>
</gene>
<evidence type="ECO:0000313" key="2">
    <source>
        <dbReference type="EMBL" id="TPP60599.1"/>
    </source>
</evidence>
<comment type="caution">
    <text evidence="2">The sequence shown here is derived from an EMBL/GenBank/DDBJ whole genome shotgun (WGS) entry which is preliminary data.</text>
</comment>
<accession>A0A504YJT3</accession>
<evidence type="ECO:0000313" key="3">
    <source>
        <dbReference type="Proteomes" id="UP000316759"/>
    </source>
</evidence>
<dbReference type="EMBL" id="SUNJ01009198">
    <property type="protein sequence ID" value="TPP60599.1"/>
    <property type="molecule type" value="Genomic_DNA"/>
</dbReference>
<organism evidence="2 3">
    <name type="scientific">Fasciola gigantica</name>
    <name type="common">Giant liver fluke</name>
    <dbReference type="NCBI Taxonomy" id="46835"/>
    <lineage>
        <taxon>Eukaryota</taxon>
        <taxon>Metazoa</taxon>
        <taxon>Spiralia</taxon>
        <taxon>Lophotrochozoa</taxon>
        <taxon>Platyhelminthes</taxon>
        <taxon>Trematoda</taxon>
        <taxon>Digenea</taxon>
        <taxon>Plagiorchiida</taxon>
        <taxon>Echinostomata</taxon>
        <taxon>Echinostomatoidea</taxon>
        <taxon>Fasciolidae</taxon>
        <taxon>Fasciola</taxon>
    </lineage>
</organism>
<feature type="region of interest" description="Disordered" evidence="1">
    <location>
        <begin position="190"/>
        <end position="217"/>
    </location>
</feature>
<feature type="compositionally biased region" description="Polar residues" evidence="1">
    <location>
        <begin position="340"/>
        <end position="349"/>
    </location>
</feature>